<dbReference type="PANTHER" id="PTHR43204">
    <property type="entry name" value="ABC TRANSPORTER I FAMILY MEMBER 6, CHLOROPLASTIC"/>
    <property type="match status" value="1"/>
</dbReference>
<organism evidence="5 6">
    <name type="scientific">Youngiibacter multivorans</name>
    <dbReference type="NCBI Taxonomy" id="937251"/>
    <lineage>
        <taxon>Bacteria</taxon>
        <taxon>Bacillati</taxon>
        <taxon>Bacillota</taxon>
        <taxon>Clostridia</taxon>
        <taxon>Eubacteriales</taxon>
        <taxon>Clostridiaceae</taxon>
        <taxon>Youngiibacter</taxon>
    </lineage>
</organism>
<dbReference type="GO" id="GO:0005524">
    <property type="term" value="F:ATP binding"/>
    <property type="evidence" value="ECO:0007669"/>
    <property type="project" value="UniProtKB-KW"/>
</dbReference>
<dbReference type="Pfam" id="PF00005">
    <property type="entry name" value="ABC_tran"/>
    <property type="match status" value="1"/>
</dbReference>
<comment type="caution">
    <text evidence="5">The sequence shown here is derived from an EMBL/GenBank/DDBJ whole genome shotgun (WGS) entry which is preliminary data.</text>
</comment>
<comment type="similarity">
    <text evidence="1">Belongs to the ABC transporter superfamily. Ycf16 family.</text>
</comment>
<dbReference type="CDD" id="cd03217">
    <property type="entry name" value="ABC_FeS_Assembly"/>
    <property type="match status" value="1"/>
</dbReference>
<dbReference type="PROSITE" id="PS50893">
    <property type="entry name" value="ABC_TRANSPORTER_2"/>
    <property type="match status" value="1"/>
</dbReference>
<dbReference type="SUPFAM" id="SSF52540">
    <property type="entry name" value="P-loop containing nucleoside triphosphate hydrolases"/>
    <property type="match status" value="1"/>
</dbReference>
<evidence type="ECO:0000313" key="6">
    <source>
        <dbReference type="Proteomes" id="UP001519271"/>
    </source>
</evidence>
<evidence type="ECO:0000256" key="3">
    <source>
        <dbReference type="ARBA" id="ARBA00022840"/>
    </source>
</evidence>
<proteinExistence type="inferred from homology"/>
<protein>
    <submittedName>
        <fullName evidence="5">Fe-S cluster assembly ATP-binding protein</fullName>
    </submittedName>
</protein>
<dbReference type="InterPro" id="IPR010230">
    <property type="entry name" value="FeS-cluster_ATPase_SufC"/>
</dbReference>
<evidence type="ECO:0000259" key="4">
    <source>
        <dbReference type="PROSITE" id="PS50893"/>
    </source>
</evidence>
<dbReference type="PROSITE" id="PS00211">
    <property type="entry name" value="ABC_TRANSPORTER_1"/>
    <property type="match status" value="1"/>
</dbReference>
<sequence>MSEILRIADLKASVDEKEILKGLDLVVEKGKVHVIMGPNGAGKSTLAGVVMGNPRYEVTQGKIDFEGEDITAMPVNERAVKGIFLSFQAPQEIPGITVENFLRTAKAQITGTAVKAIAFKKELYAKMKELDMDKAYASRYLNQGFSGGEKKKNEILQMSVLNPKLAILDETDSGLDVDAVRVVSEGVNRFKNSENSVLVITHHNKMLEYLQPDVVHIMVDGKIVATGDMSLAHEIEEFGFDKYKQAEKGESEWKKEVKLI</sequence>
<dbReference type="Proteomes" id="UP001519271">
    <property type="component" value="Unassembled WGS sequence"/>
</dbReference>
<keyword evidence="3 5" id="KW-0067">ATP-binding</keyword>
<gene>
    <name evidence="5" type="ORF">J2Z34_000951</name>
</gene>
<reference evidence="5 6" key="1">
    <citation type="submission" date="2021-03" db="EMBL/GenBank/DDBJ databases">
        <title>Genomic Encyclopedia of Type Strains, Phase IV (KMG-IV): sequencing the most valuable type-strain genomes for metagenomic binning, comparative biology and taxonomic classification.</title>
        <authorList>
            <person name="Goeker M."/>
        </authorList>
    </citation>
    <scope>NUCLEOTIDE SEQUENCE [LARGE SCALE GENOMIC DNA]</scope>
    <source>
        <strain evidence="5 6">DSM 6139</strain>
    </source>
</reference>
<dbReference type="InterPro" id="IPR017871">
    <property type="entry name" value="ABC_transporter-like_CS"/>
</dbReference>
<name>A0ABS4G1Q4_9CLOT</name>
<dbReference type="InterPro" id="IPR027417">
    <property type="entry name" value="P-loop_NTPase"/>
</dbReference>
<evidence type="ECO:0000256" key="2">
    <source>
        <dbReference type="ARBA" id="ARBA00022741"/>
    </source>
</evidence>
<dbReference type="InterPro" id="IPR003439">
    <property type="entry name" value="ABC_transporter-like_ATP-bd"/>
</dbReference>
<feature type="domain" description="ABC transporter" evidence="4">
    <location>
        <begin position="5"/>
        <end position="245"/>
    </location>
</feature>
<dbReference type="RefSeq" id="WP_209458710.1">
    <property type="nucleotide sequence ID" value="NZ_JAGGKC010000006.1"/>
</dbReference>
<dbReference type="EMBL" id="JAGGKC010000006">
    <property type="protein sequence ID" value="MBP1918475.1"/>
    <property type="molecule type" value="Genomic_DNA"/>
</dbReference>
<dbReference type="PANTHER" id="PTHR43204:SF1">
    <property type="entry name" value="ABC TRANSPORTER I FAMILY MEMBER 6, CHLOROPLASTIC"/>
    <property type="match status" value="1"/>
</dbReference>
<evidence type="ECO:0000256" key="1">
    <source>
        <dbReference type="ARBA" id="ARBA00006216"/>
    </source>
</evidence>
<keyword evidence="6" id="KW-1185">Reference proteome</keyword>
<keyword evidence="2" id="KW-0547">Nucleotide-binding</keyword>
<dbReference type="Gene3D" id="3.40.50.300">
    <property type="entry name" value="P-loop containing nucleotide triphosphate hydrolases"/>
    <property type="match status" value="1"/>
</dbReference>
<dbReference type="NCBIfam" id="TIGR01978">
    <property type="entry name" value="sufC"/>
    <property type="match status" value="1"/>
</dbReference>
<accession>A0ABS4G1Q4</accession>
<evidence type="ECO:0000313" key="5">
    <source>
        <dbReference type="EMBL" id="MBP1918475.1"/>
    </source>
</evidence>